<evidence type="ECO:0000256" key="4">
    <source>
        <dbReference type="ARBA" id="ARBA00022670"/>
    </source>
</evidence>
<feature type="domain" description="Peptidase S54 rhomboid" evidence="11">
    <location>
        <begin position="114"/>
        <end position="254"/>
    </location>
</feature>
<keyword evidence="5 10" id="KW-0812">Transmembrane</keyword>
<feature type="transmembrane region" description="Helical" evidence="10">
    <location>
        <begin position="54"/>
        <end position="83"/>
    </location>
</feature>
<comment type="catalytic activity">
    <reaction evidence="1 10">
        <text>Cleaves type-1 transmembrane domains using a catalytic dyad composed of serine and histidine that are contributed by different transmembrane domains.</text>
        <dbReference type="EC" id="3.4.21.105"/>
    </reaction>
</comment>
<keyword evidence="9 10" id="KW-0472">Membrane</keyword>
<gene>
    <name evidence="12" type="ORF">BSTOLATCC_MIC20584</name>
</gene>
<comment type="caution">
    <text evidence="12">The sequence shown here is derived from an EMBL/GenBank/DDBJ whole genome shotgun (WGS) entry which is preliminary data.</text>
</comment>
<dbReference type="Pfam" id="PF01694">
    <property type="entry name" value="Rhomboid"/>
    <property type="match status" value="1"/>
</dbReference>
<dbReference type="Gene3D" id="1.20.1540.10">
    <property type="entry name" value="Rhomboid-like"/>
    <property type="match status" value="1"/>
</dbReference>
<dbReference type="AlphaFoldDB" id="A0AAU9IY82"/>
<protein>
    <recommendedName>
        <fullName evidence="10">Rhomboid-like protease</fullName>
        <ecNumber evidence="10">3.4.21.105</ecNumber>
    </recommendedName>
</protein>
<feature type="transmembrane region" description="Helical" evidence="10">
    <location>
        <begin position="180"/>
        <end position="198"/>
    </location>
</feature>
<comment type="subcellular location">
    <subcellularLocation>
        <location evidence="2 10">Membrane</location>
        <topology evidence="2 10">Multi-pass membrane protein</topology>
    </subcellularLocation>
</comment>
<feature type="transmembrane region" description="Helical" evidence="10">
    <location>
        <begin position="236"/>
        <end position="256"/>
    </location>
</feature>
<evidence type="ECO:0000256" key="1">
    <source>
        <dbReference type="ARBA" id="ARBA00000156"/>
    </source>
</evidence>
<name>A0AAU9IY82_9CILI</name>
<dbReference type="EMBL" id="CAJZBQ010000020">
    <property type="protein sequence ID" value="CAG9318100.1"/>
    <property type="molecule type" value="Genomic_DNA"/>
</dbReference>
<evidence type="ECO:0000256" key="10">
    <source>
        <dbReference type="RuleBase" id="RU362115"/>
    </source>
</evidence>
<evidence type="ECO:0000313" key="12">
    <source>
        <dbReference type="EMBL" id="CAG9318100.1"/>
    </source>
</evidence>
<evidence type="ECO:0000256" key="9">
    <source>
        <dbReference type="ARBA" id="ARBA00023136"/>
    </source>
</evidence>
<dbReference type="GO" id="GO:0006508">
    <property type="term" value="P:proteolysis"/>
    <property type="evidence" value="ECO:0007669"/>
    <property type="project" value="UniProtKB-KW"/>
</dbReference>
<evidence type="ECO:0000256" key="6">
    <source>
        <dbReference type="ARBA" id="ARBA00022801"/>
    </source>
</evidence>
<proteinExistence type="inferred from homology"/>
<dbReference type="GO" id="GO:0016020">
    <property type="term" value="C:membrane"/>
    <property type="evidence" value="ECO:0007669"/>
    <property type="project" value="UniProtKB-SubCell"/>
</dbReference>
<feature type="transmembrane region" description="Helical" evidence="10">
    <location>
        <begin position="155"/>
        <end position="174"/>
    </location>
</feature>
<dbReference type="InterPro" id="IPR022764">
    <property type="entry name" value="Peptidase_S54_rhomboid_dom"/>
</dbReference>
<evidence type="ECO:0000259" key="11">
    <source>
        <dbReference type="Pfam" id="PF01694"/>
    </source>
</evidence>
<dbReference type="EC" id="3.4.21.105" evidence="10"/>
<accession>A0AAU9IY82</accession>
<organism evidence="12 13">
    <name type="scientific">Blepharisma stoltei</name>
    <dbReference type="NCBI Taxonomy" id="1481888"/>
    <lineage>
        <taxon>Eukaryota</taxon>
        <taxon>Sar</taxon>
        <taxon>Alveolata</taxon>
        <taxon>Ciliophora</taxon>
        <taxon>Postciliodesmatophora</taxon>
        <taxon>Heterotrichea</taxon>
        <taxon>Heterotrichida</taxon>
        <taxon>Blepharismidae</taxon>
        <taxon>Blepharisma</taxon>
    </lineage>
</organism>
<evidence type="ECO:0000256" key="8">
    <source>
        <dbReference type="ARBA" id="ARBA00022989"/>
    </source>
</evidence>
<evidence type="ECO:0000313" key="13">
    <source>
        <dbReference type="Proteomes" id="UP001162131"/>
    </source>
</evidence>
<evidence type="ECO:0000256" key="2">
    <source>
        <dbReference type="ARBA" id="ARBA00004141"/>
    </source>
</evidence>
<evidence type="ECO:0000256" key="7">
    <source>
        <dbReference type="ARBA" id="ARBA00022825"/>
    </source>
</evidence>
<dbReference type="Proteomes" id="UP001162131">
    <property type="component" value="Unassembled WGS sequence"/>
</dbReference>
<sequence>MAGIHSLRDLPPERRQRLVNDPARTGQYPLLGYGFQMGTAEQARKETFCQMLKYIFCPFFTTRSFIFVITVIDIVIYFVTVFYDYDSSNFLEPTNHSLDEFGAKDPEKMQQDYEMWRWLTPMVLHANLTHITFNMIMQVILGFRLEPTVGTKRTIIVYVVSGMGGILFSCLVSPTTMAVGASTSIFGITSAMLAWIIMNWTSLEGDVYRTITLIWLIMILIFNLIMGFASPLVDNWGHFGGLIVGFGMGYAVFEYIAPPNRKEKNMKIGMAGAVGFYFVLGFILFYTVVKT</sequence>
<evidence type="ECO:0000256" key="5">
    <source>
        <dbReference type="ARBA" id="ARBA00022692"/>
    </source>
</evidence>
<dbReference type="InterPro" id="IPR035952">
    <property type="entry name" value="Rhomboid-like_sf"/>
</dbReference>
<keyword evidence="7 10" id="KW-0720">Serine protease</keyword>
<keyword evidence="6 10" id="KW-0378">Hydrolase</keyword>
<dbReference type="GO" id="GO:0004252">
    <property type="term" value="F:serine-type endopeptidase activity"/>
    <property type="evidence" value="ECO:0007669"/>
    <property type="project" value="InterPro"/>
</dbReference>
<dbReference type="InterPro" id="IPR002610">
    <property type="entry name" value="Peptidase_S54_rhomboid-like"/>
</dbReference>
<keyword evidence="4 10" id="KW-0645">Protease</keyword>
<feature type="transmembrane region" description="Helical" evidence="10">
    <location>
        <begin position="210"/>
        <end position="230"/>
    </location>
</feature>
<feature type="transmembrane region" description="Helical" evidence="10">
    <location>
        <begin position="268"/>
        <end position="289"/>
    </location>
</feature>
<keyword evidence="13" id="KW-1185">Reference proteome</keyword>
<dbReference type="PANTHER" id="PTHR22936:SF69">
    <property type="entry name" value="RHOMBOID-LIKE PROTEIN"/>
    <property type="match status" value="1"/>
</dbReference>
<keyword evidence="8 10" id="KW-1133">Transmembrane helix</keyword>
<evidence type="ECO:0000256" key="3">
    <source>
        <dbReference type="ARBA" id="ARBA00009045"/>
    </source>
</evidence>
<comment type="function">
    <text evidence="10">Serine protease involved in intramembrane proteolysis.</text>
</comment>
<reference evidence="12" key="1">
    <citation type="submission" date="2021-09" db="EMBL/GenBank/DDBJ databases">
        <authorList>
            <consortium name="AG Swart"/>
            <person name="Singh M."/>
            <person name="Singh A."/>
            <person name="Seah K."/>
            <person name="Emmerich C."/>
        </authorList>
    </citation>
    <scope>NUCLEOTIDE SEQUENCE</scope>
    <source>
        <strain evidence="12">ATCC30299</strain>
    </source>
</reference>
<dbReference type="SUPFAM" id="SSF144091">
    <property type="entry name" value="Rhomboid-like"/>
    <property type="match status" value="1"/>
</dbReference>
<feature type="transmembrane region" description="Helical" evidence="10">
    <location>
        <begin position="122"/>
        <end position="143"/>
    </location>
</feature>
<comment type="similarity">
    <text evidence="3 10">Belongs to the peptidase S54 family.</text>
</comment>
<dbReference type="PANTHER" id="PTHR22936">
    <property type="entry name" value="RHOMBOID-RELATED"/>
    <property type="match status" value="1"/>
</dbReference>